<dbReference type="Proteomes" id="UP000036503">
    <property type="component" value="Unassembled WGS sequence"/>
</dbReference>
<keyword evidence="4" id="KW-1134">Transmembrane beta strand</keyword>
<evidence type="ECO:0000256" key="2">
    <source>
        <dbReference type="ARBA" id="ARBA00007613"/>
    </source>
</evidence>
<dbReference type="GO" id="GO:0015562">
    <property type="term" value="F:efflux transmembrane transporter activity"/>
    <property type="evidence" value="ECO:0007669"/>
    <property type="project" value="InterPro"/>
</dbReference>
<proteinExistence type="inferred from homology"/>
<keyword evidence="3" id="KW-0813">Transport</keyword>
<dbReference type="GO" id="GO:0009279">
    <property type="term" value="C:cell outer membrane"/>
    <property type="evidence" value="ECO:0007669"/>
    <property type="project" value="UniProtKB-SubCell"/>
</dbReference>
<comment type="similarity">
    <text evidence="2">Belongs to the outer membrane factor (OMF) (TC 1.B.17) family.</text>
</comment>
<evidence type="ECO:0000313" key="9">
    <source>
        <dbReference type="Proteomes" id="UP000036503"/>
    </source>
</evidence>
<evidence type="ECO:0000256" key="5">
    <source>
        <dbReference type="ARBA" id="ARBA00022692"/>
    </source>
</evidence>
<evidence type="ECO:0000313" key="8">
    <source>
        <dbReference type="EMBL" id="KMO86719.1"/>
    </source>
</evidence>
<comment type="caution">
    <text evidence="8">The sequence shown here is derived from an EMBL/GenBank/DDBJ whole genome shotgun (WGS) entry which is preliminary data.</text>
</comment>
<keyword evidence="5" id="KW-0812">Transmembrane</keyword>
<evidence type="ECO:0000256" key="3">
    <source>
        <dbReference type="ARBA" id="ARBA00022448"/>
    </source>
</evidence>
<dbReference type="GO" id="GO:0015288">
    <property type="term" value="F:porin activity"/>
    <property type="evidence" value="ECO:0007669"/>
    <property type="project" value="TreeGrafter"/>
</dbReference>
<dbReference type="GO" id="GO:1990281">
    <property type="term" value="C:efflux pump complex"/>
    <property type="evidence" value="ECO:0007669"/>
    <property type="project" value="TreeGrafter"/>
</dbReference>
<gene>
    <name evidence="8" type="ORF">AB840_06685</name>
</gene>
<keyword evidence="7" id="KW-0998">Cell outer membrane</keyword>
<dbReference type="InterPro" id="IPR003423">
    <property type="entry name" value="OMP_efflux"/>
</dbReference>
<dbReference type="AlphaFoldDB" id="A0A0J6WVW9"/>
<sequence length="373" mass="40073">MPQVDYTFNGGRGVTTHGLSAANSFSNGLSINIPLYTGGEVEGAIAKAKIGKTSAQETILQVEQATKLSAIEGYFGLLAYKELQDVYHEAVDNLQGHLNNVQAQYQVGTVAKLDVLTSNVSLANAKTTAVTSDTNVATSEANLNNILGLPLQTNLVLTDHRLPFDAYNISLEEAIDYAMKYNPEVLQATLDVRTAEENIGIAESGNRPTVSVGASNGWSDDSFPGAENRTWKVIGSVTYSFYDGGATNAKIKSAKQSLLAARETEQQTRESIQLTVKQTYLDLNGAAQKVQATLASVDEAEEAFKIARVRYQAGVGINLDVLDAQLDLNEARTNYIQALYDYNIDIAKLEQAMGVDVRSGVIHPSLTAANTNG</sequence>
<keyword evidence="9" id="KW-1185">Reference proteome</keyword>
<organism evidence="8 9">
    <name type="scientific">Megasphaera cerevisiae DSM 20462</name>
    <dbReference type="NCBI Taxonomy" id="1122219"/>
    <lineage>
        <taxon>Bacteria</taxon>
        <taxon>Bacillati</taxon>
        <taxon>Bacillota</taxon>
        <taxon>Negativicutes</taxon>
        <taxon>Veillonellales</taxon>
        <taxon>Veillonellaceae</taxon>
        <taxon>Megasphaera</taxon>
    </lineage>
</organism>
<dbReference type="InterPro" id="IPR051906">
    <property type="entry name" value="TolC-like"/>
</dbReference>
<dbReference type="PANTHER" id="PTHR30026">
    <property type="entry name" value="OUTER MEMBRANE PROTEIN TOLC"/>
    <property type="match status" value="1"/>
</dbReference>
<dbReference type="Gene3D" id="1.20.1600.10">
    <property type="entry name" value="Outer membrane efflux proteins (OEP)"/>
    <property type="match status" value="1"/>
</dbReference>
<dbReference type="Pfam" id="PF02321">
    <property type="entry name" value="OEP"/>
    <property type="match status" value="2"/>
</dbReference>
<dbReference type="STRING" id="39029.BSR42_08235"/>
<name>A0A0J6WVW9_9FIRM</name>
<protein>
    <submittedName>
        <fullName evidence="8">Type I secretion protein TolC</fullName>
    </submittedName>
</protein>
<dbReference type="InParanoid" id="A0A0J6WVW9"/>
<dbReference type="PATRIC" id="fig|1122219.3.peg.835"/>
<evidence type="ECO:0000256" key="6">
    <source>
        <dbReference type="ARBA" id="ARBA00023136"/>
    </source>
</evidence>
<dbReference type="SUPFAM" id="SSF56954">
    <property type="entry name" value="Outer membrane efflux proteins (OEP)"/>
    <property type="match status" value="1"/>
</dbReference>
<keyword evidence="6" id="KW-0472">Membrane</keyword>
<reference evidence="8 9" key="1">
    <citation type="submission" date="2015-06" db="EMBL/GenBank/DDBJ databases">
        <title>Draft genome sequence of beer spoilage bacterium Megasphaera cerevisiae type strain 20462.</title>
        <authorList>
            <person name="Kutumbaka K."/>
            <person name="Pasmowitz J."/>
            <person name="Mategko J."/>
            <person name="Reyes D."/>
            <person name="Friedrich A."/>
            <person name="Han S."/>
            <person name="Martens-Habbena W."/>
            <person name="Neal-McKinney J."/>
            <person name="Janagama H.K."/>
            <person name="Nadala C."/>
            <person name="Samadpour M."/>
        </authorList>
    </citation>
    <scope>NUCLEOTIDE SEQUENCE [LARGE SCALE GENOMIC DNA]</scope>
    <source>
        <strain evidence="8 9">DSM 20462</strain>
    </source>
</reference>
<evidence type="ECO:0000256" key="1">
    <source>
        <dbReference type="ARBA" id="ARBA00004442"/>
    </source>
</evidence>
<evidence type="ECO:0000256" key="7">
    <source>
        <dbReference type="ARBA" id="ARBA00023237"/>
    </source>
</evidence>
<comment type="subcellular location">
    <subcellularLocation>
        <location evidence="1">Cell outer membrane</location>
    </subcellularLocation>
</comment>
<dbReference type="EMBL" id="LEKT01000017">
    <property type="protein sequence ID" value="KMO86719.1"/>
    <property type="molecule type" value="Genomic_DNA"/>
</dbReference>
<evidence type="ECO:0000256" key="4">
    <source>
        <dbReference type="ARBA" id="ARBA00022452"/>
    </source>
</evidence>
<accession>A0A0J6WVW9</accession>
<dbReference type="PANTHER" id="PTHR30026:SF20">
    <property type="entry name" value="OUTER MEMBRANE PROTEIN TOLC"/>
    <property type="match status" value="1"/>
</dbReference>